<gene>
    <name evidence="5" type="ORF">CLEP1334_LOCUS5255</name>
</gene>
<keyword evidence="2" id="KW-0812">Transmembrane</keyword>
<keyword evidence="2" id="KW-1133">Transmembrane helix</keyword>
<feature type="chain" id="PRO_5030638286" description="WW domain-containing protein" evidence="3">
    <location>
        <begin position="31"/>
        <end position="159"/>
    </location>
</feature>
<feature type="region of interest" description="Disordered" evidence="1">
    <location>
        <begin position="125"/>
        <end position="159"/>
    </location>
</feature>
<feature type="signal peptide" evidence="3">
    <location>
        <begin position="1"/>
        <end position="30"/>
    </location>
</feature>
<keyword evidence="2" id="KW-0472">Membrane</keyword>
<evidence type="ECO:0000313" key="5">
    <source>
        <dbReference type="EMBL" id="CAD8530003.1"/>
    </source>
</evidence>
<feature type="domain" description="WW" evidence="4">
    <location>
        <begin position="30"/>
        <end position="64"/>
    </location>
</feature>
<evidence type="ECO:0000256" key="1">
    <source>
        <dbReference type="SAM" id="MobiDB-lite"/>
    </source>
</evidence>
<dbReference type="SUPFAM" id="SSF51045">
    <property type="entry name" value="WW domain"/>
    <property type="match status" value="1"/>
</dbReference>
<evidence type="ECO:0000259" key="4">
    <source>
        <dbReference type="PROSITE" id="PS50020"/>
    </source>
</evidence>
<feature type="compositionally biased region" description="Basic residues" evidence="1">
    <location>
        <begin position="125"/>
        <end position="145"/>
    </location>
</feature>
<dbReference type="Gene3D" id="2.20.70.10">
    <property type="match status" value="1"/>
</dbReference>
<protein>
    <recommendedName>
        <fullName evidence="4">WW domain-containing protein</fullName>
    </recommendedName>
</protein>
<dbReference type="PROSITE" id="PS50020">
    <property type="entry name" value="WW_DOMAIN_2"/>
    <property type="match status" value="1"/>
</dbReference>
<dbReference type="CDD" id="cd00201">
    <property type="entry name" value="WW"/>
    <property type="match status" value="1"/>
</dbReference>
<keyword evidence="3" id="KW-0732">Signal</keyword>
<dbReference type="AlphaFoldDB" id="A0A7S0ISC8"/>
<dbReference type="InterPro" id="IPR001202">
    <property type="entry name" value="WW_dom"/>
</dbReference>
<dbReference type="EMBL" id="HBER01010573">
    <property type="protein sequence ID" value="CAD8530003.1"/>
    <property type="molecule type" value="Transcribed_RNA"/>
</dbReference>
<name>A0A7S0ISC8_9EUKA</name>
<proteinExistence type="predicted"/>
<evidence type="ECO:0000256" key="2">
    <source>
        <dbReference type="SAM" id="Phobius"/>
    </source>
</evidence>
<dbReference type="Pfam" id="PF00397">
    <property type="entry name" value="WW"/>
    <property type="match status" value="1"/>
</dbReference>
<reference evidence="5" key="1">
    <citation type="submission" date="2021-01" db="EMBL/GenBank/DDBJ databases">
        <authorList>
            <person name="Corre E."/>
            <person name="Pelletier E."/>
            <person name="Niang G."/>
            <person name="Scheremetjew M."/>
            <person name="Finn R."/>
            <person name="Kale V."/>
            <person name="Holt S."/>
            <person name="Cochrane G."/>
            <person name="Meng A."/>
            <person name="Brown T."/>
            <person name="Cohen L."/>
        </authorList>
    </citation>
    <scope>NUCLEOTIDE SEQUENCE</scope>
    <source>
        <strain evidence="5">RCC1130</strain>
    </source>
</reference>
<organism evidence="5">
    <name type="scientific">Calcidiscus leptoporus</name>
    <dbReference type="NCBI Taxonomy" id="127549"/>
    <lineage>
        <taxon>Eukaryota</taxon>
        <taxon>Haptista</taxon>
        <taxon>Haptophyta</taxon>
        <taxon>Prymnesiophyceae</taxon>
        <taxon>Coccolithales</taxon>
        <taxon>Calcidiscaceae</taxon>
        <taxon>Calcidiscus</taxon>
    </lineage>
</organism>
<dbReference type="SMART" id="SM00456">
    <property type="entry name" value="WW"/>
    <property type="match status" value="1"/>
</dbReference>
<sequence>MSSTMWRSSGSKSVRSLLCASTFLTKCCVCAIDNVWVEHFDQSSGKKYYFNEALKKSAWEPPEGAQVHYMSPSQGEGASASSSNGAMVLLVSLAPILLVLGVLYFLYLQASKEGLADLLKNIKTKRDRSQKRKGTKAGSKFKQKFKLSQDGKGGRSANS</sequence>
<feature type="transmembrane region" description="Helical" evidence="2">
    <location>
        <begin position="86"/>
        <end position="107"/>
    </location>
</feature>
<accession>A0A7S0ISC8</accession>
<evidence type="ECO:0000256" key="3">
    <source>
        <dbReference type="SAM" id="SignalP"/>
    </source>
</evidence>
<dbReference type="InterPro" id="IPR036020">
    <property type="entry name" value="WW_dom_sf"/>
</dbReference>